<reference evidence="3 4" key="2">
    <citation type="submission" date="2018-11" db="EMBL/GenBank/DDBJ databases">
        <authorList>
            <consortium name="Pathogen Informatics"/>
        </authorList>
    </citation>
    <scope>NUCLEOTIDE SEQUENCE [LARGE SCALE GENOMIC DNA]</scope>
</reference>
<organism evidence="5">
    <name type="scientific">Brugia pahangi</name>
    <name type="common">Filarial nematode worm</name>
    <dbReference type="NCBI Taxonomy" id="6280"/>
    <lineage>
        <taxon>Eukaryota</taxon>
        <taxon>Metazoa</taxon>
        <taxon>Ecdysozoa</taxon>
        <taxon>Nematoda</taxon>
        <taxon>Chromadorea</taxon>
        <taxon>Rhabditida</taxon>
        <taxon>Spirurina</taxon>
        <taxon>Spiruromorpha</taxon>
        <taxon>Filarioidea</taxon>
        <taxon>Onchocercidae</taxon>
        <taxon>Brugia</taxon>
    </lineage>
</organism>
<protein>
    <submittedName>
        <fullName evidence="5">EGF-like domain-containing protein</fullName>
    </submittedName>
</protein>
<proteinExistence type="predicted"/>
<keyword evidence="1" id="KW-1015">Disulfide bond</keyword>
<comment type="caution">
    <text evidence="1">Lacks conserved residue(s) required for the propagation of feature annotation.</text>
</comment>
<evidence type="ECO:0000313" key="4">
    <source>
        <dbReference type="Proteomes" id="UP000278627"/>
    </source>
</evidence>
<dbReference type="Proteomes" id="UP000278627">
    <property type="component" value="Unassembled WGS sequence"/>
</dbReference>
<keyword evidence="1" id="KW-0245">EGF-like domain</keyword>
<reference evidence="5" key="1">
    <citation type="submission" date="2017-02" db="UniProtKB">
        <authorList>
            <consortium name="WormBaseParasite"/>
        </authorList>
    </citation>
    <scope>IDENTIFICATION</scope>
</reference>
<dbReference type="EMBL" id="UZAD01003014">
    <property type="protein sequence ID" value="VDN86171.1"/>
    <property type="molecule type" value="Genomic_DNA"/>
</dbReference>
<evidence type="ECO:0000259" key="2">
    <source>
        <dbReference type="PROSITE" id="PS50026"/>
    </source>
</evidence>
<feature type="disulfide bond" evidence="1">
    <location>
        <begin position="25"/>
        <end position="35"/>
    </location>
</feature>
<dbReference type="AlphaFoldDB" id="A0A0N4T9Y4"/>
<dbReference type="SUPFAM" id="SSF57196">
    <property type="entry name" value="EGF/Laminin"/>
    <property type="match status" value="1"/>
</dbReference>
<name>A0A0N4T9Y4_BRUPA</name>
<dbReference type="InterPro" id="IPR000742">
    <property type="entry name" value="EGF"/>
</dbReference>
<feature type="domain" description="EGF-like" evidence="2">
    <location>
        <begin position="21"/>
        <end position="60"/>
    </location>
</feature>
<dbReference type="WBParaSite" id="BPAG_0000502101-mRNA-1">
    <property type="protein sequence ID" value="BPAG_0000502101-mRNA-1"/>
    <property type="gene ID" value="BPAG_0000502101"/>
</dbReference>
<evidence type="ECO:0000313" key="5">
    <source>
        <dbReference type="WBParaSite" id="BPAG_0000502101-mRNA-1"/>
    </source>
</evidence>
<keyword evidence="4" id="KW-1185">Reference proteome</keyword>
<evidence type="ECO:0000256" key="1">
    <source>
        <dbReference type="PROSITE-ProRule" id="PRU00076"/>
    </source>
</evidence>
<sequence length="71" mass="8108">MYNSSTRWSILAQQRKAFVNPQSECRIKCLNGGFCAYLVDDPSIHTCLCLLNVYYGDRCQYAGKILINLIN</sequence>
<dbReference type="Gene3D" id="2.10.25.10">
    <property type="entry name" value="Laminin"/>
    <property type="match status" value="1"/>
</dbReference>
<gene>
    <name evidence="3" type="ORF">BPAG_LOCUS4985</name>
</gene>
<evidence type="ECO:0000313" key="3">
    <source>
        <dbReference type="EMBL" id="VDN86171.1"/>
    </source>
</evidence>
<dbReference type="PROSITE" id="PS50026">
    <property type="entry name" value="EGF_3"/>
    <property type="match status" value="1"/>
</dbReference>
<accession>A0A0N4T9Y4</accession>